<evidence type="ECO:0000256" key="1">
    <source>
        <dbReference type="SAM" id="MobiDB-lite"/>
    </source>
</evidence>
<feature type="region of interest" description="Disordered" evidence="1">
    <location>
        <begin position="1"/>
        <end position="101"/>
    </location>
</feature>
<reference evidence="2 3" key="1">
    <citation type="journal article" date="2019" name="J. Hered.">
        <title>An Improved Genome Assembly for Drosophila navojoa, the Basal Species in the mojavensis Cluster.</title>
        <authorList>
            <person name="Vanderlinde T."/>
            <person name="Dupim E.G."/>
            <person name="Nazario-Yepiz N.O."/>
            <person name="Carvalho A.B."/>
        </authorList>
    </citation>
    <scope>NUCLEOTIDE SEQUENCE [LARGE SCALE GENOMIC DNA]</scope>
    <source>
        <strain evidence="2">Navoj_Jal97</strain>
        <tissue evidence="2">Whole organism</tissue>
    </source>
</reference>
<accession>A0A484BUP1</accession>
<gene>
    <name evidence="2" type="ORF">AWZ03_000760</name>
</gene>
<comment type="caution">
    <text evidence="2">The sequence shown here is derived from an EMBL/GenBank/DDBJ whole genome shotgun (WGS) entry which is preliminary data.</text>
</comment>
<dbReference type="Proteomes" id="UP000295192">
    <property type="component" value="Unassembled WGS sequence"/>
</dbReference>
<dbReference type="EMBL" id="LSRL02000003">
    <property type="protein sequence ID" value="TDG52527.1"/>
    <property type="molecule type" value="Genomic_DNA"/>
</dbReference>
<name>A0A484BUP1_DRONA</name>
<dbReference type="AlphaFoldDB" id="A0A484BUP1"/>
<feature type="compositionally biased region" description="Gly residues" evidence="1">
    <location>
        <begin position="68"/>
        <end position="78"/>
    </location>
</feature>
<keyword evidence="3" id="KW-1185">Reference proteome</keyword>
<feature type="compositionally biased region" description="Polar residues" evidence="1">
    <location>
        <begin position="81"/>
        <end position="90"/>
    </location>
</feature>
<proteinExistence type="predicted"/>
<protein>
    <submittedName>
        <fullName evidence="2">Uncharacterized protein</fullName>
    </submittedName>
</protein>
<organism evidence="2 3">
    <name type="scientific">Drosophila navojoa</name>
    <name type="common">Fruit fly</name>
    <dbReference type="NCBI Taxonomy" id="7232"/>
    <lineage>
        <taxon>Eukaryota</taxon>
        <taxon>Metazoa</taxon>
        <taxon>Ecdysozoa</taxon>
        <taxon>Arthropoda</taxon>
        <taxon>Hexapoda</taxon>
        <taxon>Insecta</taxon>
        <taxon>Pterygota</taxon>
        <taxon>Neoptera</taxon>
        <taxon>Endopterygota</taxon>
        <taxon>Diptera</taxon>
        <taxon>Brachycera</taxon>
        <taxon>Muscomorpha</taxon>
        <taxon>Ephydroidea</taxon>
        <taxon>Drosophilidae</taxon>
        <taxon>Drosophila</taxon>
    </lineage>
</organism>
<evidence type="ECO:0000313" key="3">
    <source>
        <dbReference type="Proteomes" id="UP000295192"/>
    </source>
</evidence>
<evidence type="ECO:0000313" key="2">
    <source>
        <dbReference type="EMBL" id="TDG52527.1"/>
    </source>
</evidence>
<sequence length="101" mass="10094">MHSQSTDNAEPSMANAALDSADSMRSTPAAEPRRPKPGILRLDISKPRRSSGGSVDFRCVSGAAGAAGAAGGGGGGGSSANVTGANSEWNLSKPDVSWLTH</sequence>